<accession>A0A9P7F680</accession>
<evidence type="ECO:0000313" key="2">
    <source>
        <dbReference type="Proteomes" id="UP000823399"/>
    </source>
</evidence>
<evidence type="ECO:0000313" key="1">
    <source>
        <dbReference type="EMBL" id="KAG2108466.1"/>
    </source>
</evidence>
<feature type="non-terminal residue" evidence="1">
    <location>
        <position position="1"/>
    </location>
</feature>
<comment type="caution">
    <text evidence="1">The sequence shown here is derived from an EMBL/GenBank/DDBJ whole genome shotgun (WGS) entry which is preliminary data.</text>
</comment>
<dbReference type="RefSeq" id="XP_041292911.1">
    <property type="nucleotide sequence ID" value="XM_041430566.1"/>
</dbReference>
<dbReference type="EMBL" id="JABBWM010000027">
    <property type="protein sequence ID" value="KAG2108466.1"/>
    <property type="molecule type" value="Genomic_DNA"/>
</dbReference>
<sequence>ILKDAALYFSCTTPNLTMVIPAMDHVDNMLTLYLRNKKYMLSIHSAVQLAKNTLS</sequence>
<dbReference type="OrthoDB" id="2669135at2759"/>
<organism evidence="1 2">
    <name type="scientific">Suillus discolor</name>
    <dbReference type="NCBI Taxonomy" id="1912936"/>
    <lineage>
        <taxon>Eukaryota</taxon>
        <taxon>Fungi</taxon>
        <taxon>Dikarya</taxon>
        <taxon>Basidiomycota</taxon>
        <taxon>Agaricomycotina</taxon>
        <taxon>Agaricomycetes</taxon>
        <taxon>Agaricomycetidae</taxon>
        <taxon>Boletales</taxon>
        <taxon>Suillineae</taxon>
        <taxon>Suillaceae</taxon>
        <taxon>Suillus</taxon>
    </lineage>
</organism>
<dbReference type="Proteomes" id="UP000823399">
    <property type="component" value="Unassembled WGS sequence"/>
</dbReference>
<name>A0A9P7F680_9AGAM</name>
<protein>
    <submittedName>
        <fullName evidence="1">Uncharacterized protein</fullName>
    </submittedName>
</protein>
<feature type="non-terminal residue" evidence="1">
    <location>
        <position position="55"/>
    </location>
</feature>
<gene>
    <name evidence="1" type="ORF">F5147DRAFT_559643</name>
</gene>
<dbReference type="AlphaFoldDB" id="A0A9P7F680"/>
<proteinExistence type="predicted"/>
<keyword evidence="2" id="KW-1185">Reference proteome</keyword>
<dbReference type="GeneID" id="64692825"/>
<reference evidence="1" key="1">
    <citation type="journal article" date="2020" name="New Phytol.">
        <title>Comparative genomics reveals dynamic genome evolution in host specialist ectomycorrhizal fungi.</title>
        <authorList>
            <person name="Lofgren L.A."/>
            <person name="Nguyen N.H."/>
            <person name="Vilgalys R."/>
            <person name="Ruytinx J."/>
            <person name="Liao H.L."/>
            <person name="Branco S."/>
            <person name="Kuo A."/>
            <person name="LaButti K."/>
            <person name="Lipzen A."/>
            <person name="Andreopoulos W."/>
            <person name="Pangilinan J."/>
            <person name="Riley R."/>
            <person name="Hundley H."/>
            <person name="Na H."/>
            <person name="Barry K."/>
            <person name="Grigoriev I.V."/>
            <person name="Stajich J.E."/>
            <person name="Kennedy P.G."/>
        </authorList>
    </citation>
    <scope>NUCLEOTIDE SEQUENCE</scope>
    <source>
        <strain evidence="1">FC423</strain>
    </source>
</reference>